<dbReference type="AlphaFoldDB" id="A0A382G9H2"/>
<dbReference type="GO" id="GO:0046452">
    <property type="term" value="P:dihydrofolate metabolic process"/>
    <property type="evidence" value="ECO:0007669"/>
    <property type="project" value="TreeGrafter"/>
</dbReference>
<proteinExistence type="predicted"/>
<reference evidence="7" key="1">
    <citation type="submission" date="2018-05" db="EMBL/GenBank/DDBJ databases">
        <authorList>
            <person name="Lanie J.A."/>
            <person name="Ng W.-L."/>
            <person name="Kazmierczak K.M."/>
            <person name="Andrzejewski T.M."/>
            <person name="Davidsen T.M."/>
            <person name="Wayne K.J."/>
            <person name="Tettelin H."/>
            <person name="Glass J.I."/>
            <person name="Rusch D."/>
            <person name="Podicherti R."/>
            <person name="Tsui H.-C.T."/>
            <person name="Winkler M.E."/>
        </authorList>
    </citation>
    <scope>NUCLEOTIDE SEQUENCE</scope>
</reference>
<dbReference type="EMBL" id="UINC01054330">
    <property type="protein sequence ID" value="SVB71900.1"/>
    <property type="molecule type" value="Genomic_DNA"/>
</dbReference>
<dbReference type="Gene3D" id="3.40.430.10">
    <property type="entry name" value="Dihydrofolate Reductase, subunit A"/>
    <property type="match status" value="1"/>
</dbReference>
<dbReference type="EC" id="1.5.1.3" evidence="2"/>
<keyword evidence="5" id="KW-0560">Oxidoreductase</keyword>
<accession>A0A382G9H2</accession>
<dbReference type="GO" id="GO:0046655">
    <property type="term" value="P:folic acid metabolic process"/>
    <property type="evidence" value="ECO:0007669"/>
    <property type="project" value="TreeGrafter"/>
</dbReference>
<dbReference type="PANTHER" id="PTHR48069:SF3">
    <property type="entry name" value="DIHYDROFOLATE REDUCTASE"/>
    <property type="match status" value="1"/>
</dbReference>
<gene>
    <name evidence="7" type="ORF">METZ01_LOCUS224754</name>
</gene>
<dbReference type="PRINTS" id="PR00070">
    <property type="entry name" value="DHFR"/>
</dbReference>
<dbReference type="InterPro" id="IPR024072">
    <property type="entry name" value="DHFR-like_dom_sf"/>
</dbReference>
<dbReference type="CDD" id="cd00209">
    <property type="entry name" value="DHFR"/>
    <property type="match status" value="1"/>
</dbReference>
<evidence type="ECO:0000256" key="5">
    <source>
        <dbReference type="ARBA" id="ARBA00023002"/>
    </source>
</evidence>
<dbReference type="GO" id="GO:0050661">
    <property type="term" value="F:NADP binding"/>
    <property type="evidence" value="ECO:0007669"/>
    <property type="project" value="InterPro"/>
</dbReference>
<sequence>MIRAIMATDDNGGISKNGSMPWPKNSLDLKWFKKNTLNSVVVMGRLTWIDPFMPTPLKDRINVLVTNKNKEDYLGADEYIAGDILDSVLKLSKRYKNKHIYIIGGPKILNQLFEIIEEFYLTRIYGDFKCDKYIDLQKIQESMSMIEKIENDETCHFEIWRR</sequence>
<dbReference type="GO" id="GO:0005739">
    <property type="term" value="C:mitochondrion"/>
    <property type="evidence" value="ECO:0007669"/>
    <property type="project" value="TreeGrafter"/>
</dbReference>
<evidence type="ECO:0000256" key="1">
    <source>
        <dbReference type="ARBA" id="ARBA00004903"/>
    </source>
</evidence>
<evidence type="ECO:0000256" key="4">
    <source>
        <dbReference type="ARBA" id="ARBA00022857"/>
    </source>
</evidence>
<evidence type="ECO:0000313" key="7">
    <source>
        <dbReference type="EMBL" id="SVB71900.1"/>
    </source>
</evidence>
<dbReference type="PROSITE" id="PS51330">
    <property type="entry name" value="DHFR_2"/>
    <property type="match status" value="1"/>
</dbReference>
<evidence type="ECO:0000256" key="3">
    <source>
        <dbReference type="ARBA" id="ARBA00022563"/>
    </source>
</evidence>
<evidence type="ECO:0000259" key="6">
    <source>
        <dbReference type="PROSITE" id="PS51330"/>
    </source>
</evidence>
<evidence type="ECO:0000256" key="2">
    <source>
        <dbReference type="ARBA" id="ARBA00012856"/>
    </source>
</evidence>
<dbReference type="PANTHER" id="PTHR48069">
    <property type="entry name" value="DIHYDROFOLATE REDUCTASE"/>
    <property type="match status" value="1"/>
</dbReference>
<dbReference type="GO" id="GO:0006730">
    <property type="term" value="P:one-carbon metabolic process"/>
    <property type="evidence" value="ECO:0007669"/>
    <property type="project" value="UniProtKB-KW"/>
</dbReference>
<feature type="domain" description="DHFR" evidence="6">
    <location>
        <begin position="1"/>
        <end position="162"/>
    </location>
</feature>
<dbReference type="SUPFAM" id="SSF53597">
    <property type="entry name" value="Dihydrofolate reductase-like"/>
    <property type="match status" value="1"/>
</dbReference>
<dbReference type="InterPro" id="IPR012259">
    <property type="entry name" value="DHFR"/>
</dbReference>
<comment type="pathway">
    <text evidence="1">Cofactor biosynthesis; tetrahydrofolate biosynthesis; 5,6,7,8-tetrahydrofolate from 7,8-dihydrofolate: step 1/1.</text>
</comment>
<keyword evidence="3" id="KW-0554">One-carbon metabolism</keyword>
<dbReference type="Pfam" id="PF00186">
    <property type="entry name" value="DHFR_1"/>
    <property type="match status" value="1"/>
</dbReference>
<organism evidence="7">
    <name type="scientific">marine metagenome</name>
    <dbReference type="NCBI Taxonomy" id="408172"/>
    <lineage>
        <taxon>unclassified sequences</taxon>
        <taxon>metagenomes</taxon>
        <taxon>ecological metagenomes</taxon>
    </lineage>
</organism>
<dbReference type="GO" id="GO:0046654">
    <property type="term" value="P:tetrahydrofolate biosynthetic process"/>
    <property type="evidence" value="ECO:0007669"/>
    <property type="project" value="InterPro"/>
</dbReference>
<protein>
    <recommendedName>
        <fullName evidence="2">dihydrofolate reductase</fullName>
        <ecNumber evidence="2">1.5.1.3</ecNumber>
    </recommendedName>
</protein>
<dbReference type="InterPro" id="IPR001796">
    <property type="entry name" value="DHFR_dom"/>
</dbReference>
<keyword evidence="4" id="KW-0521">NADP</keyword>
<dbReference type="GO" id="GO:0004146">
    <property type="term" value="F:dihydrofolate reductase activity"/>
    <property type="evidence" value="ECO:0007669"/>
    <property type="project" value="UniProtKB-EC"/>
</dbReference>
<name>A0A382G9H2_9ZZZZ</name>